<comment type="similarity">
    <text evidence="2">Belongs to the ABC transporter superfamily.</text>
</comment>
<protein>
    <submittedName>
        <fullName evidence="11">ATP-binding cassette domain-containing protein</fullName>
    </submittedName>
</protein>
<dbReference type="InterPro" id="IPR003439">
    <property type="entry name" value="ABC_transporter-like_ATP-bd"/>
</dbReference>
<evidence type="ECO:0000256" key="3">
    <source>
        <dbReference type="ARBA" id="ARBA00022448"/>
    </source>
</evidence>
<evidence type="ECO:0000313" key="11">
    <source>
        <dbReference type="EMBL" id="TLD84749.1"/>
    </source>
</evidence>
<dbReference type="InterPro" id="IPR050388">
    <property type="entry name" value="ABC_Ni/Peptide_Import"/>
</dbReference>
<reference evidence="11 12" key="1">
    <citation type="journal article" date="2014" name="Genome Announc.">
        <title>Draft genome sequences of eight enterohepatic helicobacter species isolated from both laboratory and wild rodents.</title>
        <authorList>
            <person name="Sheh A."/>
            <person name="Shen Z."/>
            <person name="Fox J.G."/>
        </authorList>
    </citation>
    <scope>NUCLEOTIDE SEQUENCE [LARGE SCALE GENOMIC DNA]</scope>
    <source>
        <strain evidence="11 12">ATCC 700114</strain>
    </source>
</reference>
<dbReference type="GO" id="GO:0016887">
    <property type="term" value="F:ATP hydrolysis activity"/>
    <property type="evidence" value="ECO:0007669"/>
    <property type="project" value="InterPro"/>
</dbReference>
<dbReference type="AlphaFoldDB" id="A0A4U8SEX7"/>
<dbReference type="Pfam" id="PF00005">
    <property type="entry name" value="ABC_tran"/>
    <property type="match status" value="1"/>
</dbReference>
<keyword evidence="4" id="KW-1003">Cell membrane</keyword>
<keyword evidence="5" id="KW-0997">Cell inner membrane</keyword>
<evidence type="ECO:0000259" key="10">
    <source>
        <dbReference type="PROSITE" id="PS50893"/>
    </source>
</evidence>
<name>A0A4U8SEX7_9HELI</name>
<accession>A0A4U8SEX7</accession>
<dbReference type="Proteomes" id="UP000029878">
    <property type="component" value="Unassembled WGS sequence"/>
</dbReference>
<dbReference type="SUPFAM" id="SSF52540">
    <property type="entry name" value="P-loop containing nucleoside triphosphate hydrolases"/>
    <property type="match status" value="1"/>
</dbReference>
<keyword evidence="8" id="KW-1278">Translocase</keyword>
<dbReference type="RefSeq" id="WP_081955921.1">
    <property type="nucleotide sequence ID" value="NZ_FZNG01000009.1"/>
</dbReference>
<organism evidence="11 12">
    <name type="scientific">Helicobacter trogontum</name>
    <dbReference type="NCBI Taxonomy" id="50960"/>
    <lineage>
        <taxon>Bacteria</taxon>
        <taxon>Pseudomonadati</taxon>
        <taxon>Campylobacterota</taxon>
        <taxon>Epsilonproteobacteria</taxon>
        <taxon>Campylobacterales</taxon>
        <taxon>Helicobacteraceae</taxon>
        <taxon>Helicobacter</taxon>
    </lineage>
</organism>
<dbReference type="SMART" id="SM00382">
    <property type="entry name" value="AAA"/>
    <property type="match status" value="1"/>
</dbReference>
<keyword evidence="6" id="KW-0547">Nucleotide-binding</keyword>
<dbReference type="Gene3D" id="3.40.50.300">
    <property type="entry name" value="P-loop containing nucleotide triphosphate hydrolases"/>
    <property type="match status" value="1"/>
</dbReference>
<dbReference type="GO" id="GO:0005524">
    <property type="term" value="F:ATP binding"/>
    <property type="evidence" value="ECO:0007669"/>
    <property type="project" value="UniProtKB-KW"/>
</dbReference>
<gene>
    <name evidence="11" type="ORF">LS81_001745</name>
</gene>
<keyword evidence="9" id="KW-0472">Membrane</keyword>
<dbReference type="InterPro" id="IPR017871">
    <property type="entry name" value="ABC_transporter-like_CS"/>
</dbReference>
<feature type="domain" description="ABC transporter" evidence="10">
    <location>
        <begin position="8"/>
        <end position="227"/>
    </location>
</feature>
<evidence type="ECO:0000256" key="4">
    <source>
        <dbReference type="ARBA" id="ARBA00022475"/>
    </source>
</evidence>
<dbReference type="InterPro" id="IPR003593">
    <property type="entry name" value="AAA+_ATPase"/>
</dbReference>
<comment type="caution">
    <text evidence="11">The sequence shown here is derived from an EMBL/GenBank/DDBJ whole genome shotgun (WGS) entry which is preliminary data.</text>
</comment>
<dbReference type="PANTHER" id="PTHR43297:SF14">
    <property type="entry name" value="ATPASE AAA-TYPE CORE DOMAIN-CONTAINING PROTEIN"/>
    <property type="match status" value="1"/>
</dbReference>
<evidence type="ECO:0000256" key="6">
    <source>
        <dbReference type="ARBA" id="ARBA00022741"/>
    </source>
</evidence>
<dbReference type="PROSITE" id="PS00211">
    <property type="entry name" value="ABC_TRANSPORTER_1"/>
    <property type="match status" value="1"/>
</dbReference>
<evidence type="ECO:0000256" key="7">
    <source>
        <dbReference type="ARBA" id="ARBA00022840"/>
    </source>
</evidence>
<keyword evidence="3" id="KW-0813">Transport</keyword>
<dbReference type="EMBL" id="JRPL02000002">
    <property type="protein sequence ID" value="TLD84749.1"/>
    <property type="molecule type" value="Genomic_DNA"/>
</dbReference>
<evidence type="ECO:0000313" key="12">
    <source>
        <dbReference type="Proteomes" id="UP000029878"/>
    </source>
</evidence>
<dbReference type="OrthoDB" id="9814623at2"/>
<dbReference type="InterPro" id="IPR027417">
    <property type="entry name" value="P-loop_NTPase"/>
</dbReference>
<comment type="subcellular location">
    <subcellularLocation>
        <location evidence="1">Cell inner membrane</location>
        <topology evidence="1">Peripheral membrane protein</topology>
    </subcellularLocation>
</comment>
<evidence type="ECO:0000256" key="2">
    <source>
        <dbReference type="ARBA" id="ARBA00005417"/>
    </source>
</evidence>
<evidence type="ECO:0000256" key="1">
    <source>
        <dbReference type="ARBA" id="ARBA00004417"/>
    </source>
</evidence>
<dbReference type="PANTHER" id="PTHR43297">
    <property type="entry name" value="OLIGOPEPTIDE TRANSPORT ATP-BINDING PROTEIN APPD"/>
    <property type="match status" value="1"/>
</dbReference>
<dbReference type="GO" id="GO:0005886">
    <property type="term" value="C:plasma membrane"/>
    <property type="evidence" value="ECO:0007669"/>
    <property type="project" value="UniProtKB-SubCell"/>
</dbReference>
<keyword evidence="7 11" id="KW-0067">ATP-binding</keyword>
<evidence type="ECO:0000256" key="5">
    <source>
        <dbReference type="ARBA" id="ARBA00022519"/>
    </source>
</evidence>
<evidence type="ECO:0000256" key="9">
    <source>
        <dbReference type="ARBA" id="ARBA00023136"/>
    </source>
</evidence>
<sequence>MQGNPMVLALKNLTLLCNDKVLLNDINLEIKTGQTTILFGKSGSGKTLTTLALQGLLPQNIKQKSGELLLDGIPINPQTSRAKVFASIMQNPRTCFNPLYSLHTHIKESANALKTHWDTATIESMLHEVGLQKDILALYPFEMSGGMLQRAMIALALLTKAPFLIADEPTTDLDIIVQYRILKLLKRLQKTYELGILLITHDIDVAKKMGDNFYCLTPCGDIFNKPN</sequence>
<proteinExistence type="inferred from homology"/>
<evidence type="ECO:0000256" key="8">
    <source>
        <dbReference type="ARBA" id="ARBA00022967"/>
    </source>
</evidence>
<dbReference type="PROSITE" id="PS50893">
    <property type="entry name" value="ABC_TRANSPORTER_2"/>
    <property type="match status" value="1"/>
</dbReference>